<proteinExistence type="inferred from homology"/>
<dbReference type="GO" id="GO:0005524">
    <property type="term" value="F:ATP binding"/>
    <property type="evidence" value="ECO:0007669"/>
    <property type="project" value="UniProtKB-KW"/>
</dbReference>
<dbReference type="EMBL" id="FOXU01000010">
    <property type="protein sequence ID" value="SFQ74523.1"/>
    <property type="molecule type" value="Genomic_DNA"/>
</dbReference>
<sequence length="424" mass="48613">MQKHILFSHLEDFRITHPNYDDFAIVSRRIIATLNERATGDWQVIDIGDSILQLEGNLLDMMEKGLLPYEVLCSIFEAKAQRKISSKSPLSFENKLEVVETFENNLIFFPQYNVALTLAFNYSGGNTWPEYQFFSTSVDQALSFLQEINEKLRQLLMQSVTYLVDTENGVQRRNYGEQAAVGRDDVLLAQSIKQDIFRSIDEFFKQDGYFFKEYGLPYKRGILLYGSPGNGKTTLVKSITGSTKAPVVYWQITEFTGSHSIQEVFGIVTRLAPAILVIEDIDSMPEYTRSVFLNTLDGAQSREGLFIIGTTNYPQKIDPALINRAGRFDRAYEIPSPTAKVRQDYLRKLDIKGILSDDQVKEMAKLSKGLSMSQLNELYMSVALNWHYDGNLDYEKRIEELTKQNNRSNKNNWENDENSIGFNY</sequence>
<evidence type="ECO:0000256" key="2">
    <source>
        <dbReference type="RuleBase" id="RU003651"/>
    </source>
</evidence>
<dbReference type="AlphaFoldDB" id="A0A1I6B0X1"/>
<evidence type="ECO:0000256" key="1">
    <source>
        <dbReference type="ARBA" id="ARBA00007448"/>
    </source>
</evidence>
<protein>
    <submittedName>
        <fullName evidence="4">ATPase family associated with various cellular activities (AAA)</fullName>
    </submittedName>
</protein>
<dbReference type="PROSITE" id="PS00674">
    <property type="entry name" value="AAA"/>
    <property type="match status" value="1"/>
</dbReference>
<dbReference type="RefSeq" id="WP_093538414.1">
    <property type="nucleotide sequence ID" value="NZ_FOXU01000010.1"/>
</dbReference>
<evidence type="ECO:0000313" key="4">
    <source>
        <dbReference type="EMBL" id="SFQ74523.1"/>
    </source>
</evidence>
<reference evidence="5" key="1">
    <citation type="submission" date="2016-10" db="EMBL/GenBank/DDBJ databases">
        <authorList>
            <person name="Varghese N."/>
            <person name="Submissions S."/>
        </authorList>
    </citation>
    <scope>NUCLEOTIDE SEQUENCE [LARGE SCALE GENOMIC DNA]</scope>
    <source>
        <strain evidence="5">DSM 11706</strain>
    </source>
</reference>
<comment type="similarity">
    <text evidence="1">Belongs to the AAA ATPase family. BCS1 subfamily.</text>
</comment>
<dbReference type="CDD" id="cd19481">
    <property type="entry name" value="RecA-like_protease"/>
    <property type="match status" value="1"/>
</dbReference>
<dbReference type="InterPro" id="IPR003593">
    <property type="entry name" value="AAA+_ATPase"/>
</dbReference>
<keyword evidence="2" id="KW-0067">ATP-binding</keyword>
<dbReference type="PANTHER" id="PTHR23070">
    <property type="entry name" value="BCS1 AAA-TYPE ATPASE"/>
    <property type="match status" value="1"/>
</dbReference>
<dbReference type="OrthoDB" id="9806903at2"/>
<dbReference type="SUPFAM" id="SSF52540">
    <property type="entry name" value="P-loop containing nucleoside triphosphate hydrolases"/>
    <property type="match status" value="1"/>
</dbReference>
<name>A0A1I6B0X1_9BACI</name>
<gene>
    <name evidence="4" type="ORF">SAMN05421670_0059</name>
</gene>
<accession>A0A1I6B0X1</accession>
<evidence type="ECO:0000313" key="5">
    <source>
        <dbReference type="Proteomes" id="UP000198734"/>
    </source>
</evidence>
<evidence type="ECO:0000259" key="3">
    <source>
        <dbReference type="SMART" id="SM00382"/>
    </source>
</evidence>
<dbReference type="InterPro" id="IPR003959">
    <property type="entry name" value="ATPase_AAA_core"/>
</dbReference>
<dbReference type="InterPro" id="IPR003960">
    <property type="entry name" value="ATPase_AAA_CS"/>
</dbReference>
<dbReference type="GO" id="GO:0016887">
    <property type="term" value="F:ATP hydrolysis activity"/>
    <property type="evidence" value="ECO:0007669"/>
    <property type="project" value="InterPro"/>
</dbReference>
<organism evidence="4 5">
    <name type="scientific">Psychrobacillus psychrotolerans</name>
    <dbReference type="NCBI Taxonomy" id="126156"/>
    <lineage>
        <taxon>Bacteria</taxon>
        <taxon>Bacillati</taxon>
        <taxon>Bacillota</taxon>
        <taxon>Bacilli</taxon>
        <taxon>Bacillales</taxon>
        <taxon>Bacillaceae</taxon>
        <taxon>Psychrobacillus</taxon>
    </lineage>
</organism>
<keyword evidence="2" id="KW-0547">Nucleotide-binding</keyword>
<dbReference type="SMART" id="SM00382">
    <property type="entry name" value="AAA"/>
    <property type="match status" value="1"/>
</dbReference>
<keyword evidence="5" id="KW-1185">Reference proteome</keyword>
<feature type="domain" description="AAA+ ATPase" evidence="3">
    <location>
        <begin position="218"/>
        <end position="338"/>
    </location>
</feature>
<dbReference type="Pfam" id="PF00004">
    <property type="entry name" value="AAA"/>
    <property type="match status" value="1"/>
</dbReference>
<dbReference type="STRING" id="126156.SAMN05421670_0059"/>
<dbReference type="Gene3D" id="3.40.50.300">
    <property type="entry name" value="P-loop containing nucleotide triphosphate hydrolases"/>
    <property type="match status" value="1"/>
</dbReference>
<dbReference type="Proteomes" id="UP000198734">
    <property type="component" value="Unassembled WGS sequence"/>
</dbReference>
<dbReference type="InterPro" id="IPR027417">
    <property type="entry name" value="P-loop_NTPase"/>
</dbReference>
<dbReference type="InterPro" id="IPR050747">
    <property type="entry name" value="Mitochondrial_chaperone_BCS1"/>
</dbReference>